<dbReference type="OrthoDB" id="1915198at2759"/>
<protein>
    <recommendedName>
        <fullName evidence="5">Pectinesterase inhibitor domain-containing protein</fullName>
    </recommendedName>
</protein>
<dbReference type="PANTHER" id="PTHR35357:SF17">
    <property type="entry name" value="PECTINESTERASE INHIBITOR 12"/>
    <property type="match status" value="1"/>
</dbReference>
<sequence length="176" mass="19291">MKFLVSLVVFSLVLNSFASAQTLIQDSCKKAAAKDPLMKYDFCVNSLTEDPQSKTATTLEGLVLASTKNAAAKIMNVKGTVEGSIKAKKYEKVTEAVLNTCLELYDDANDSLTSALSSVKTHDYYTANVYLSAALDDPENCEDAFKERKQLKSPVTTENNVLFQKILIPLAFTNML</sequence>
<dbReference type="CDD" id="cd15795">
    <property type="entry name" value="PMEI-Pla_a_1_like"/>
    <property type="match status" value="1"/>
</dbReference>
<dbReference type="EMBL" id="KB870812">
    <property type="protein sequence ID" value="EOA14340.1"/>
    <property type="molecule type" value="Genomic_DNA"/>
</dbReference>
<keyword evidence="2" id="KW-1015">Disulfide bond</keyword>
<dbReference type="AlphaFoldDB" id="R0GPR0"/>
<evidence type="ECO:0000256" key="2">
    <source>
        <dbReference type="ARBA" id="ARBA00023157"/>
    </source>
</evidence>
<name>R0GPR0_9BRAS</name>
<dbReference type="eggNOG" id="ENOG502RZK0">
    <property type="taxonomic scope" value="Eukaryota"/>
</dbReference>
<dbReference type="FunFam" id="1.20.140.40:FF:000002">
    <property type="entry name" value="Putative invertase inhibitor"/>
    <property type="match status" value="1"/>
</dbReference>
<evidence type="ECO:0000259" key="5">
    <source>
        <dbReference type="SMART" id="SM00856"/>
    </source>
</evidence>
<feature type="signal peptide" evidence="4">
    <location>
        <begin position="1"/>
        <end position="20"/>
    </location>
</feature>
<evidence type="ECO:0000256" key="4">
    <source>
        <dbReference type="SAM" id="SignalP"/>
    </source>
</evidence>
<feature type="domain" description="Pectinesterase inhibitor" evidence="5">
    <location>
        <begin position="19"/>
        <end position="172"/>
    </location>
</feature>
<feature type="chain" id="PRO_5004351572" description="Pectinesterase inhibitor domain-containing protein" evidence="4">
    <location>
        <begin position="21"/>
        <end position="176"/>
    </location>
</feature>
<dbReference type="KEGG" id="crb:17876362"/>
<dbReference type="SMART" id="SM00856">
    <property type="entry name" value="PMEI"/>
    <property type="match status" value="1"/>
</dbReference>
<dbReference type="GO" id="GO:0005576">
    <property type="term" value="C:extracellular region"/>
    <property type="evidence" value="ECO:0007669"/>
    <property type="project" value="UniProtKB-ARBA"/>
</dbReference>
<keyword evidence="7" id="KW-1185">Reference proteome</keyword>
<accession>R0GPR0</accession>
<comment type="similarity">
    <text evidence="3">Belongs to the PMEI family.</text>
</comment>
<dbReference type="Proteomes" id="UP000029121">
    <property type="component" value="Unassembled WGS sequence"/>
</dbReference>
<dbReference type="GO" id="GO:0004857">
    <property type="term" value="F:enzyme inhibitor activity"/>
    <property type="evidence" value="ECO:0007669"/>
    <property type="project" value="InterPro"/>
</dbReference>
<dbReference type="PANTHER" id="PTHR35357">
    <property type="entry name" value="OS02G0537100 PROTEIN"/>
    <property type="match status" value="1"/>
</dbReference>
<evidence type="ECO:0000256" key="1">
    <source>
        <dbReference type="ARBA" id="ARBA00022729"/>
    </source>
</evidence>
<dbReference type="Gene3D" id="1.20.140.40">
    <property type="entry name" value="Invertase/pectin methylesterase inhibitor family protein"/>
    <property type="match status" value="1"/>
</dbReference>
<dbReference type="SUPFAM" id="SSF101148">
    <property type="entry name" value="Plant invertase/pectin methylesterase inhibitor"/>
    <property type="match status" value="1"/>
</dbReference>
<evidence type="ECO:0000313" key="6">
    <source>
        <dbReference type="EMBL" id="EOA14340.1"/>
    </source>
</evidence>
<dbReference type="InterPro" id="IPR034088">
    <property type="entry name" value="Pla_a_1-like"/>
</dbReference>
<evidence type="ECO:0000256" key="3">
    <source>
        <dbReference type="ARBA" id="ARBA00038471"/>
    </source>
</evidence>
<organism evidence="6 7">
    <name type="scientific">Capsella rubella</name>
    <dbReference type="NCBI Taxonomy" id="81985"/>
    <lineage>
        <taxon>Eukaryota</taxon>
        <taxon>Viridiplantae</taxon>
        <taxon>Streptophyta</taxon>
        <taxon>Embryophyta</taxon>
        <taxon>Tracheophyta</taxon>
        <taxon>Spermatophyta</taxon>
        <taxon>Magnoliopsida</taxon>
        <taxon>eudicotyledons</taxon>
        <taxon>Gunneridae</taxon>
        <taxon>Pentapetalae</taxon>
        <taxon>rosids</taxon>
        <taxon>malvids</taxon>
        <taxon>Brassicales</taxon>
        <taxon>Brassicaceae</taxon>
        <taxon>Camelineae</taxon>
        <taxon>Capsella</taxon>
    </lineage>
</organism>
<dbReference type="NCBIfam" id="TIGR01614">
    <property type="entry name" value="PME_inhib"/>
    <property type="match status" value="1"/>
</dbReference>
<proteinExistence type="inferred from homology"/>
<dbReference type="STRING" id="81985.R0GPR0"/>
<reference evidence="7" key="1">
    <citation type="journal article" date="2013" name="Nat. Genet.">
        <title>The Capsella rubella genome and the genomic consequences of rapid mating system evolution.</title>
        <authorList>
            <person name="Slotte T."/>
            <person name="Hazzouri K.M."/>
            <person name="Agren J.A."/>
            <person name="Koenig D."/>
            <person name="Maumus F."/>
            <person name="Guo Y.L."/>
            <person name="Steige K."/>
            <person name="Platts A.E."/>
            <person name="Escobar J.S."/>
            <person name="Newman L.K."/>
            <person name="Wang W."/>
            <person name="Mandakova T."/>
            <person name="Vello E."/>
            <person name="Smith L.M."/>
            <person name="Henz S.R."/>
            <person name="Steffen J."/>
            <person name="Takuno S."/>
            <person name="Brandvain Y."/>
            <person name="Coop G."/>
            <person name="Andolfatto P."/>
            <person name="Hu T.T."/>
            <person name="Blanchette M."/>
            <person name="Clark R.M."/>
            <person name="Quesneville H."/>
            <person name="Nordborg M."/>
            <person name="Gaut B.S."/>
            <person name="Lysak M.A."/>
            <person name="Jenkins J."/>
            <person name="Grimwood J."/>
            <person name="Chapman J."/>
            <person name="Prochnik S."/>
            <person name="Shu S."/>
            <person name="Rokhsar D."/>
            <person name="Schmutz J."/>
            <person name="Weigel D."/>
            <person name="Wright S.I."/>
        </authorList>
    </citation>
    <scope>NUCLEOTIDE SEQUENCE [LARGE SCALE GENOMIC DNA]</scope>
    <source>
        <strain evidence="7">cv. Monte Gargano</strain>
    </source>
</reference>
<dbReference type="InterPro" id="IPR006501">
    <property type="entry name" value="Pectinesterase_inhib_dom"/>
</dbReference>
<dbReference type="Pfam" id="PF04043">
    <property type="entry name" value="PMEI"/>
    <property type="match status" value="1"/>
</dbReference>
<gene>
    <name evidence="6" type="ORF">CARUB_v10027521mg</name>
</gene>
<dbReference type="InterPro" id="IPR035513">
    <property type="entry name" value="Invertase/methylesterase_inhib"/>
</dbReference>
<keyword evidence="1 4" id="KW-0732">Signal</keyword>
<evidence type="ECO:0000313" key="7">
    <source>
        <dbReference type="Proteomes" id="UP000029121"/>
    </source>
</evidence>